<organism evidence="2 3">
    <name type="scientific">Sphingomonas horti</name>
    <dbReference type="NCBI Taxonomy" id="2682842"/>
    <lineage>
        <taxon>Bacteria</taxon>
        <taxon>Pseudomonadati</taxon>
        <taxon>Pseudomonadota</taxon>
        <taxon>Alphaproteobacteria</taxon>
        <taxon>Sphingomonadales</taxon>
        <taxon>Sphingomonadaceae</taxon>
        <taxon>Sphingomonas</taxon>
    </lineage>
</organism>
<evidence type="ECO:0000313" key="2">
    <source>
        <dbReference type="EMBL" id="MVO78438.1"/>
    </source>
</evidence>
<accession>A0A6I4J2X9</accession>
<sequence>MRPPVRYLSVGSHHLFYDFDGQTITILRVLHQAMVPDDWL</sequence>
<dbReference type="Gene3D" id="3.30.2310.20">
    <property type="entry name" value="RelE-like"/>
    <property type="match status" value="1"/>
</dbReference>
<comment type="caution">
    <text evidence="2">The sequence shown here is derived from an EMBL/GenBank/DDBJ whole genome shotgun (WGS) entry which is preliminary data.</text>
</comment>
<evidence type="ECO:0008006" key="4">
    <source>
        <dbReference type="Google" id="ProtNLM"/>
    </source>
</evidence>
<evidence type="ECO:0000256" key="1">
    <source>
        <dbReference type="ARBA" id="ARBA00022649"/>
    </source>
</evidence>
<evidence type="ECO:0000313" key="3">
    <source>
        <dbReference type="Proteomes" id="UP000441389"/>
    </source>
</evidence>
<name>A0A6I4J2X9_9SPHN</name>
<protein>
    <recommendedName>
        <fullName evidence="4">Type II toxin-antitoxin system RelE/ParE family toxin</fullName>
    </recommendedName>
</protein>
<dbReference type="InterPro" id="IPR007712">
    <property type="entry name" value="RelE/ParE_toxin"/>
</dbReference>
<reference evidence="2 3" key="1">
    <citation type="submission" date="2019-12" db="EMBL/GenBank/DDBJ databases">
        <authorList>
            <person name="Huq M.A."/>
        </authorList>
    </citation>
    <scope>NUCLEOTIDE SEQUENCE [LARGE SCALE GENOMIC DNA]</scope>
    <source>
        <strain evidence="2 3">MAH-20</strain>
    </source>
</reference>
<proteinExistence type="predicted"/>
<dbReference type="InterPro" id="IPR035093">
    <property type="entry name" value="RelE/ParE_toxin_dom_sf"/>
</dbReference>
<dbReference type="Pfam" id="PF05016">
    <property type="entry name" value="ParE_toxin"/>
    <property type="match status" value="1"/>
</dbReference>
<dbReference type="AlphaFoldDB" id="A0A6I4J2X9"/>
<dbReference type="Proteomes" id="UP000441389">
    <property type="component" value="Unassembled WGS sequence"/>
</dbReference>
<keyword evidence="3" id="KW-1185">Reference proteome</keyword>
<dbReference type="EMBL" id="WQMS01000013">
    <property type="protein sequence ID" value="MVO78438.1"/>
    <property type="molecule type" value="Genomic_DNA"/>
</dbReference>
<gene>
    <name evidence="2" type="ORF">GON01_10895</name>
</gene>
<keyword evidence="1" id="KW-1277">Toxin-antitoxin system</keyword>